<evidence type="ECO:0000256" key="3">
    <source>
        <dbReference type="ARBA" id="ARBA00022737"/>
    </source>
</evidence>
<dbReference type="AlphaFoldDB" id="A0A8T3D0B5"/>
<feature type="repeat" description="ANK" evidence="7">
    <location>
        <begin position="200"/>
        <end position="233"/>
    </location>
</feature>
<name>A0A8T3D0B5_9TELE</name>
<feature type="repeat" description="ANK" evidence="7">
    <location>
        <begin position="167"/>
        <end position="199"/>
    </location>
</feature>
<comment type="catalytic activity">
    <reaction evidence="8">
        <text>L-cysteinyl-[protein] + hexadecanoyl-CoA = S-hexadecanoyl-L-cysteinyl-[protein] + CoA</text>
        <dbReference type="Rhea" id="RHEA:36683"/>
        <dbReference type="Rhea" id="RHEA-COMP:10131"/>
        <dbReference type="Rhea" id="RHEA-COMP:11032"/>
        <dbReference type="ChEBI" id="CHEBI:29950"/>
        <dbReference type="ChEBI" id="CHEBI:57287"/>
        <dbReference type="ChEBI" id="CHEBI:57379"/>
        <dbReference type="ChEBI" id="CHEBI:74151"/>
        <dbReference type="EC" id="2.3.1.225"/>
    </reaction>
</comment>
<dbReference type="Proteomes" id="UP000829720">
    <property type="component" value="Unassembled WGS sequence"/>
</dbReference>
<dbReference type="Pfam" id="PF01529">
    <property type="entry name" value="DHHC"/>
    <property type="match status" value="1"/>
</dbReference>
<comment type="subcellular location">
    <subcellularLocation>
        <location evidence="1">Membrane</location>
        <topology evidence="1">Multi-pass membrane protein</topology>
    </subcellularLocation>
</comment>
<dbReference type="SMART" id="SM00248">
    <property type="entry name" value="ANK"/>
    <property type="match status" value="5"/>
</dbReference>
<dbReference type="PANTHER" id="PTHR24161">
    <property type="entry name" value="ANK_REP_REGION DOMAIN-CONTAINING PROTEIN-RELATED"/>
    <property type="match status" value="1"/>
</dbReference>
<dbReference type="Pfam" id="PF12796">
    <property type="entry name" value="Ank_2"/>
    <property type="match status" value="1"/>
</dbReference>
<dbReference type="EC" id="2.3.1.225" evidence="8"/>
<dbReference type="PROSITE" id="PS50216">
    <property type="entry name" value="DHHC"/>
    <property type="match status" value="1"/>
</dbReference>
<dbReference type="InterPro" id="IPR001594">
    <property type="entry name" value="Palmitoyltrfase_DHHC"/>
</dbReference>
<dbReference type="Pfam" id="PF00023">
    <property type="entry name" value="Ank"/>
    <property type="match status" value="2"/>
</dbReference>
<evidence type="ECO:0000259" key="9">
    <source>
        <dbReference type="Pfam" id="PF01529"/>
    </source>
</evidence>
<dbReference type="InterPro" id="IPR036770">
    <property type="entry name" value="Ankyrin_rpt-contain_sf"/>
</dbReference>
<evidence type="ECO:0000256" key="2">
    <source>
        <dbReference type="ARBA" id="ARBA00022692"/>
    </source>
</evidence>
<feature type="domain" description="Palmitoyltransferase DHHC" evidence="9">
    <location>
        <begin position="370"/>
        <end position="483"/>
    </location>
</feature>
<accession>A0A8T3D0B5</accession>
<keyword evidence="5 7" id="KW-0040">ANK repeat</keyword>
<evidence type="ECO:0000256" key="6">
    <source>
        <dbReference type="ARBA" id="ARBA00023136"/>
    </source>
</evidence>
<dbReference type="OrthoDB" id="163438at2759"/>
<evidence type="ECO:0000256" key="5">
    <source>
        <dbReference type="ARBA" id="ARBA00023043"/>
    </source>
</evidence>
<dbReference type="EMBL" id="JAERUA010000017">
    <property type="protein sequence ID" value="KAI1888275.1"/>
    <property type="molecule type" value="Genomic_DNA"/>
</dbReference>
<protein>
    <recommendedName>
        <fullName evidence="8">Palmitoyltransferase</fullName>
        <ecNumber evidence="8">2.3.1.225</ecNumber>
    </recommendedName>
</protein>
<dbReference type="PANTHER" id="PTHR24161:SF17">
    <property type="entry name" value="PALMITOYLTRANSFERASE"/>
    <property type="match status" value="1"/>
</dbReference>
<proteinExistence type="inferred from homology"/>
<evidence type="ECO:0000256" key="4">
    <source>
        <dbReference type="ARBA" id="ARBA00022989"/>
    </source>
</evidence>
<keyword evidence="8" id="KW-0012">Acyltransferase</keyword>
<feature type="transmembrane region" description="Helical" evidence="8">
    <location>
        <begin position="317"/>
        <end position="335"/>
    </location>
</feature>
<dbReference type="PROSITE" id="PS50088">
    <property type="entry name" value="ANK_REPEAT"/>
    <property type="match status" value="5"/>
</dbReference>
<dbReference type="Gene3D" id="1.25.40.20">
    <property type="entry name" value="Ankyrin repeat-containing domain"/>
    <property type="match status" value="2"/>
</dbReference>
<evidence type="ECO:0000256" key="8">
    <source>
        <dbReference type="RuleBase" id="RU079119"/>
    </source>
</evidence>
<feature type="repeat" description="ANK" evidence="7">
    <location>
        <begin position="134"/>
        <end position="166"/>
    </location>
</feature>
<evidence type="ECO:0000313" key="10">
    <source>
        <dbReference type="EMBL" id="KAI1888275.1"/>
    </source>
</evidence>
<evidence type="ECO:0000313" key="11">
    <source>
        <dbReference type="Proteomes" id="UP000829720"/>
    </source>
</evidence>
<sequence length="532" mass="59708">MVPAPRPPSLTLSGQFEQCNGNVHCLKPPINNKLDIFQAAKLGQLEECKRIISGEGLGVLAEVDDHGHTPTHWASLAGAVDIIQLFLECGGPVDLPSVADQAQRPVHWASVNGHIAVVDLLLGAGVCMDTPDHRGCTPLILAAQYGHTALCCYLIAKGAQLHLCDAEGDNALHWAAFKGHCELTRLLIYSGFNPKLPDKFGQTPLHLAVLSGDLLTVQLLCEQDGVDLETEDENGNTPLKLSRGRKHGEISAYLENAISHSGRLISKFDWSALVFGPPGKSKGPVLFLLSCLFLWGYPTYFFKIVSVSFNRLWEFHVAFLITNALMWFLFLKASLMDPGFLPRDSKEYDQTIRQAVYCEGWRQGRNPLLRLCHTCHIVRPLRTKHCRVTNRCVEHFDHYCPYIYNTVGHRNRTYFLGFLSSMSLNCFMGVYLCLDWFSQMGRSLFLGVGFLFMAIIGVITCIMACTCLYMAAQNTTTNERLNHQKYSYLREEEGQTTSLFDRGALLNLLEFFHMVPPLQECQLRTEYLMQVI</sequence>
<feature type="repeat" description="ANK" evidence="7">
    <location>
        <begin position="101"/>
        <end position="133"/>
    </location>
</feature>
<evidence type="ECO:0000256" key="1">
    <source>
        <dbReference type="ARBA" id="ARBA00004141"/>
    </source>
</evidence>
<keyword evidence="8" id="KW-0808">Transferase</keyword>
<keyword evidence="11" id="KW-1185">Reference proteome</keyword>
<comment type="similarity">
    <text evidence="8">Belongs to the DHHC palmitoyltransferase family.</text>
</comment>
<comment type="domain">
    <text evidence="8">The DHHC domain is required for palmitoyltransferase activity.</text>
</comment>
<comment type="caution">
    <text evidence="10">The sequence shown here is derived from an EMBL/GenBank/DDBJ whole genome shotgun (WGS) entry which is preliminary data.</text>
</comment>
<feature type="transmembrane region" description="Helical" evidence="8">
    <location>
        <begin position="444"/>
        <end position="472"/>
    </location>
</feature>
<dbReference type="GO" id="GO:0019706">
    <property type="term" value="F:protein-cysteine S-palmitoyltransferase activity"/>
    <property type="evidence" value="ECO:0007669"/>
    <property type="project" value="UniProtKB-EC"/>
</dbReference>
<dbReference type="PROSITE" id="PS50297">
    <property type="entry name" value="ANK_REP_REGION"/>
    <property type="match status" value="5"/>
</dbReference>
<feature type="transmembrane region" description="Helical" evidence="8">
    <location>
        <begin position="414"/>
        <end position="437"/>
    </location>
</feature>
<feature type="repeat" description="ANK" evidence="7">
    <location>
        <begin position="66"/>
        <end position="98"/>
    </location>
</feature>
<keyword evidence="4 8" id="KW-1133">Transmembrane helix</keyword>
<gene>
    <name evidence="10" type="ORF">AGOR_G00183350</name>
</gene>
<keyword evidence="6 8" id="KW-0472">Membrane</keyword>
<feature type="transmembrane region" description="Helical" evidence="8">
    <location>
        <begin position="285"/>
        <end position="305"/>
    </location>
</feature>
<organism evidence="10 11">
    <name type="scientific">Albula goreensis</name>
    <dbReference type="NCBI Taxonomy" id="1534307"/>
    <lineage>
        <taxon>Eukaryota</taxon>
        <taxon>Metazoa</taxon>
        <taxon>Chordata</taxon>
        <taxon>Craniata</taxon>
        <taxon>Vertebrata</taxon>
        <taxon>Euteleostomi</taxon>
        <taxon>Actinopterygii</taxon>
        <taxon>Neopterygii</taxon>
        <taxon>Teleostei</taxon>
        <taxon>Albuliformes</taxon>
        <taxon>Albulidae</taxon>
        <taxon>Albula</taxon>
    </lineage>
</organism>
<evidence type="ECO:0000256" key="7">
    <source>
        <dbReference type="PROSITE-ProRule" id="PRU00023"/>
    </source>
</evidence>
<reference evidence="10" key="1">
    <citation type="submission" date="2021-01" db="EMBL/GenBank/DDBJ databases">
        <authorList>
            <person name="Zahm M."/>
            <person name="Roques C."/>
            <person name="Cabau C."/>
            <person name="Klopp C."/>
            <person name="Donnadieu C."/>
            <person name="Jouanno E."/>
            <person name="Lampietro C."/>
            <person name="Louis A."/>
            <person name="Herpin A."/>
            <person name="Echchiki A."/>
            <person name="Berthelot C."/>
            <person name="Parey E."/>
            <person name="Roest-Crollius H."/>
            <person name="Braasch I."/>
            <person name="Postlethwait J."/>
            <person name="Bobe J."/>
            <person name="Montfort J."/>
            <person name="Bouchez O."/>
            <person name="Begum T."/>
            <person name="Mejri S."/>
            <person name="Adams A."/>
            <person name="Chen W.-J."/>
            <person name="Guiguen Y."/>
        </authorList>
    </citation>
    <scope>NUCLEOTIDE SEQUENCE</scope>
    <source>
        <tissue evidence="10">Blood</tissue>
    </source>
</reference>
<keyword evidence="3" id="KW-0677">Repeat</keyword>
<dbReference type="SUPFAM" id="SSF48403">
    <property type="entry name" value="Ankyrin repeat"/>
    <property type="match status" value="1"/>
</dbReference>
<dbReference type="InterPro" id="IPR002110">
    <property type="entry name" value="Ankyrin_rpt"/>
</dbReference>
<dbReference type="GO" id="GO:0000139">
    <property type="term" value="C:Golgi membrane"/>
    <property type="evidence" value="ECO:0007669"/>
    <property type="project" value="TreeGrafter"/>
</dbReference>
<keyword evidence="2 8" id="KW-0812">Transmembrane</keyword>